<keyword evidence="9 12" id="KW-0472">Membrane</keyword>
<evidence type="ECO:0000256" key="3">
    <source>
        <dbReference type="ARBA" id="ARBA00022448"/>
    </source>
</evidence>
<comment type="subcellular location">
    <subcellularLocation>
        <location evidence="1">Cell membrane</location>
        <topology evidence="1">Multi-pass membrane protein</topology>
    </subcellularLocation>
</comment>
<evidence type="ECO:0000313" key="13">
    <source>
        <dbReference type="EMBL" id="KAJ4433275.1"/>
    </source>
</evidence>
<accession>A0ABQ8SIJ2</accession>
<feature type="transmembrane region" description="Helical" evidence="12">
    <location>
        <begin position="314"/>
        <end position="334"/>
    </location>
</feature>
<reference evidence="13 14" key="1">
    <citation type="journal article" date="2022" name="Allergy">
        <title>Genome assembly and annotation of Periplaneta americana reveal a comprehensive cockroach allergen profile.</title>
        <authorList>
            <person name="Wang L."/>
            <person name="Xiong Q."/>
            <person name="Saelim N."/>
            <person name="Wang L."/>
            <person name="Nong W."/>
            <person name="Wan A.T."/>
            <person name="Shi M."/>
            <person name="Liu X."/>
            <person name="Cao Q."/>
            <person name="Hui J.H.L."/>
            <person name="Sookrung N."/>
            <person name="Leung T.F."/>
            <person name="Tungtrongchitr A."/>
            <person name="Tsui S.K.W."/>
        </authorList>
    </citation>
    <scope>NUCLEOTIDE SEQUENCE [LARGE SCALE GENOMIC DNA]</scope>
    <source>
        <strain evidence="13">PWHHKU_190912</strain>
    </source>
</reference>
<dbReference type="EMBL" id="JAJSOF020000027">
    <property type="protein sequence ID" value="KAJ4433275.1"/>
    <property type="molecule type" value="Genomic_DNA"/>
</dbReference>
<keyword evidence="3" id="KW-0813">Transport</keyword>
<keyword evidence="10" id="KW-0739">Sodium transport</keyword>
<gene>
    <name evidence="13" type="ORF">ANN_15534</name>
</gene>
<keyword evidence="14" id="KW-1185">Reference proteome</keyword>
<evidence type="ECO:0000256" key="8">
    <source>
        <dbReference type="ARBA" id="ARBA00023065"/>
    </source>
</evidence>
<evidence type="ECO:0000256" key="2">
    <source>
        <dbReference type="ARBA" id="ARBA00006434"/>
    </source>
</evidence>
<sequence length="637" mass="71403">MGGIASVVMMYTSKQRPRVTLGKKYEIAQSVRKDNMDPIAVARQAQQFFGWLDFALFVLMLLISTLIGIYFGFWGKKADTPEEYLHGGKSMSVLPVSMSLIVSFLSGIVMMGAPTEIYQFGTLYWLICVALVIVGLATYYLYLPVFYELRLTSTYEGGIKAVVWTDMLQGIVVLASSLAIVVLGLNQLGGIEAVWSRNYEGGRIRFFEFNPSPFERMTFWIAIIGNTFFMFGSVTLNQAMIQRYLSLPTYGKARTTMSSSLNSLGATVYEDLVRPFMRKDISDKRVNNIIKCIISLIGVICVLIVFVVDKLGNVLEGALIGSIVSMLFMGWVVFGTQIARANGQLKLNKLNTSIAGCPVNDASDFNFTSSFSTTELPLTSQQPEEAFILYRISYVYYTLLGMIVMLIVGTIVSHFTNAPDLEKTNPLLFAPMVRNSRRQKYHRDACDVAGAGKKYTSHFPINPLQVIPVRTLPGISLGTIHCRRCYEQETLAHVLGFCRKGELLRIDRHNKIRSMIANELRRTDKYEVYEEIGCLSADGSTGRADIIIIDRKKIVDSFSIPQSVLRTARNNPTVRFENSEEQSREVYKERRAIYLPCCSDLGTKYNIKTWDVIGIMIGARGTYPTGVLRSLPKIKSS</sequence>
<keyword evidence="5 12" id="KW-0812">Transmembrane</keyword>
<evidence type="ECO:0000256" key="12">
    <source>
        <dbReference type="SAM" id="Phobius"/>
    </source>
</evidence>
<comment type="similarity">
    <text evidence="2 11">Belongs to the sodium:solute symporter (SSF) (TC 2.A.21) family.</text>
</comment>
<feature type="transmembrane region" description="Helical" evidence="12">
    <location>
        <begin position="123"/>
        <end position="142"/>
    </location>
</feature>
<evidence type="ECO:0000256" key="11">
    <source>
        <dbReference type="RuleBase" id="RU362091"/>
    </source>
</evidence>
<dbReference type="PANTHER" id="PTHR42985">
    <property type="entry name" value="SODIUM-COUPLED MONOCARBOXYLATE TRANSPORTER"/>
    <property type="match status" value="1"/>
</dbReference>
<keyword evidence="4" id="KW-1003">Cell membrane</keyword>
<evidence type="ECO:0000256" key="6">
    <source>
        <dbReference type="ARBA" id="ARBA00022989"/>
    </source>
</evidence>
<evidence type="ECO:0008006" key="15">
    <source>
        <dbReference type="Google" id="ProtNLM"/>
    </source>
</evidence>
<evidence type="ECO:0000256" key="7">
    <source>
        <dbReference type="ARBA" id="ARBA00023053"/>
    </source>
</evidence>
<dbReference type="InterPro" id="IPR051163">
    <property type="entry name" value="Sodium:Solute_Symporter_SSF"/>
</dbReference>
<dbReference type="PROSITE" id="PS50283">
    <property type="entry name" value="NA_SOLUT_SYMP_3"/>
    <property type="match status" value="2"/>
</dbReference>
<feature type="transmembrane region" description="Helical" evidence="12">
    <location>
        <begin position="288"/>
        <end position="308"/>
    </location>
</feature>
<feature type="transmembrane region" description="Helical" evidence="12">
    <location>
        <begin position="54"/>
        <end position="73"/>
    </location>
</feature>
<dbReference type="PANTHER" id="PTHR42985:SF39">
    <property type="entry name" value="GH10366P"/>
    <property type="match status" value="1"/>
</dbReference>
<dbReference type="InterPro" id="IPR038377">
    <property type="entry name" value="Na/Glc_symporter_sf"/>
</dbReference>
<evidence type="ECO:0000256" key="1">
    <source>
        <dbReference type="ARBA" id="ARBA00004651"/>
    </source>
</evidence>
<name>A0ABQ8SIJ2_PERAM</name>
<keyword evidence="8" id="KW-0406">Ion transport</keyword>
<feature type="transmembrane region" description="Helical" evidence="12">
    <location>
        <begin position="217"/>
        <end position="236"/>
    </location>
</feature>
<comment type="caution">
    <text evidence="13">The sequence shown here is derived from an EMBL/GenBank/DDBJ whole genome shotgun (WGS) entry which is preliminary data.</text>
</comment>
<dbReference type="Gene3D" id="1.20.1730.10">
    <property type="entry name" value="Sodium/glucose cotransporter"/>
    <property type="match status" value="3"/>
</dbReference>
<dbReference type="InterPro" id="IPR001734">
    <property type="entry name" value="Na/solute_symporter"/>
</dbReference>
<evidence type="ECO:0000256" key="10">
    <source>
        <dbReference type="ARBA" id="ARBA00023201"/>
    </source>
</evidence>
<dbReference type="Pfam" id="PF00474">
    <property type="entry name" value="SSF"/>
    <property type="match status" value="1"/>
</dbReference>
<organism evidence="13 14">
    <name type="scientific">Periplaneta americana</name>
    <name type="common">American cockroach</name>
    <name type="synonym">Blatta americana</name>
    <dbReference type="NCBI Taxonomy" id="6978"/>
    <lineage>
        <taxon>Eukaryota</taxon>
        <taxon>Metazoa</taxon>
        <taxon>Ecdysozoa</taxon>
        <taxon>Arthropoda</taxon>
        <taxon>Hexapoda</taxon>
        <taxon>Insecta</taxon>
        <taxon>Pterygota</taxon>
        <taxon>Neoptera</taxon>
        <taxon>Polyneoptera</taxon>
        <taxon>Dictyoptera</taxon>
        <taxon>Blattodea</taxon>
        <taxon>Blattoidea</taxon>
        <taxon>Blattidae</taxon>
        <taxon>Blattinae</taxon>
        <taxon>Periplaneta</taxon>
    </lineage>
</organism>
<keyword evidence="7" id="KW-0915">Sodium</keyword>
<evidence type="ECO:0000256" key="9">
    <source>
        <dbReference type="ARBA" id="ARBA00023136"/>
    </source>
</evidence>
<feature type="transmembrane region" description="Helical" evidence="12">
    <location>
        <begin position="93"/>
        <end position="111"/>
    </location>
</feature>
<feature type="transmembrane region" description="Helical" evidence="12">
    <location>
        <begin position="394"/>
        <end position="415"/>
    </location>
</feature>
<keyword evidence="6 12" id="KW-1133">Transmembrane helix</keyword>
<dbReference type="Proteomes" id="UP001148838">
    <property type="component" value="Unassembled WGS sequence"/>
</dbReference>
<evidence type="ECO:0000256" key="4">
    <source>
        <dbReference type="ARBA" id="ARBA00022475"/>
    </source>
</evidence>
<evidence type="ECO:0000256" key="5">
    <source>
        <dbReference type="ARBA" id="ARBA00022692"/>
    </source>
</evidence>
<proteinExistence type="inferred from homology"/>
<evidence type="ECO:0000313" key="14">
    <source>
        <dbReference type="Proteomes" id="UP001148838"/>
    </source>
</evidence>
<protein>
    <recommendedName>
        <fullName evidence="15">Sodium-coupled monocarboxylate transporter 1</fullName>
    </recommendedName>
</protein>